<evidence type="ECO:0000313" key="11">
    <source>
        <dbReference type="EMBL" id="OJT08211.1"/>
    </source>
</evidence>
<dbReference type="STRING" id="154538.A0A1M2VKR3"/>
<keyword evidence="2 10" id="KW-0240">DNA-directed RNA polymerase</keyword>
<keyword evidence="9" id="KW-0804">Transcription</keyword>
<dbReference type="NCBIfam" id="TIGR00335">
    <property type="entry name" value="primase_sml"/>
    <property type="match status" value="1"/>
</dbReference>
<dbReference type="InterPro" id="IPR002755">
    <property type="entry name" value="DNA_primase_S"/>
</dbReference>
<keyword evidence="7" id="KW-0479">Metal-binding</keyword>
<evidence type="ECO:0000256" key="4">
    <source>
        <dbReference type="ARBA" id="ARBA00022679"/>
    </source>
</evidence>
<dbReference type="GO" id="GO:0046872">
    <property type="term" value="F:metal ion binding"/>
    <property type="evidence" value="ECO:0007669"/>
    <property type="project" value="UniProtKB-KW"/>
</dbReference>
<dbReference type="SUPFAM" id="SSF56747">
    <property type="entry name" value="Prim-pol domain"/>
    <property type="match status" value="1"/>
</dbReference>
<dbReference type="GO" id="GO:0006269">
    <property type="term" value="P:DNA replication, synthesis of primer"/>
    <property type="evidence" value="ECO:0007669"/>
    <property type="project" value="UniProtKB-KW"/>
</dbReference>
<evidence type="ECO:0000313" key="12">
    <source>
        <dbReference type="Proteomes" id="UP000184267"/>
    </source>
</evidence>
<dbReference type="OrthoDB" id="19606at2759"/>
<protein>
    <recommendedName>
        <fullName evidence="10">DNA primase</fullName>
        <ecNumber evidence="10">2.7.7.-</ecNumber>
    </recommendedName>
</protein>
<evidence type="ECO:0000256" key="8">
    <source>
        <dbReference type="ARBA" id="ARBA00022833"/>
    </source>
</evidence>
<gene>
    <name evidence="11" type="ORF">TRAPUB_883</name>
</gene>
<evidence type="ECO:0000256" key="6">
    <source>
        <dbReference type="ARBA" id="ARBA00022705"/>
    </source>
</evidence>
<keyword evidence="8" id="KW-0862">Zinc</keyword>
<dbReference type="GO" id="GO:0003899">
    <property type="term" value="F:DNA-directed RNA polymerase activity"/>
    <property type="evidence" value="ECO:0007669"/>
    <property type="project" value="InterPro"/>
</dbReference>
<evidence type="ECO:0000256" key="1">
    <source>
        <dbReference type="ARBA" id="ARBA00009762"/>
    </source>
</evidence>
<evidence type="ECO:0000256" key="10">
    <source>
        <dbReference type="RuleBase" id="RU003514"/>
    </source>
</evidence>
<reference evidence="11 12" key="1">
    <citation type="submission" date="2016-10" db="EMBL/GenBank/DDBJ databases">
        <title>Genome sequence of the basidiomycete white-rot fungus Trametes pubescens.</title>
        <authorList>
            <person name="Makela M.R."/>
            <person name="Granchi Z."/>
            <person name="Peng M."/>
            <person name="De Vries R.P."/>
            <person name="Grigoriev I."/>
            <person name="Riley R."/>
            <person name="Hilden K."/>
        </authorList>
    </citation>
    <scope>NUCLEOTIDE SEQUENCE [LARGE SCALE GENOMIC DNA]</scope>
    <source>
        <strain evidence="11 12">FBCC735</strain>
    </source>
</reference>
<accession>A0A1M2VKR3</accession>
<comment type="caution">
    <text evidence="11">The sequence shown here is derived from an EMBL/GenBank/DDBJ whole genome shotgun (WGS) entry which is preliminary data.</text>
</comment>
<dbReference type="Gene3D" id="3.90.920.10">
    <property type="entry name" value="DNA primase, PRIM domain"/>
    <property type="match status" value="1"/>
</dbReference>
<evidence type="ECO:0000256" key="7">
    <source>
        <dbReference type="ARBA" id="ARBA00022723"/>
    </source>
</evidence>
<dbReference type="Proteomes" id="UP000184267">
    <property type="component" value="Unassembled WGS sequence"/>
</dbReference>
<dbReference type="PANTHER" id="PTHR10536">
    <property type="entry name" value="DNA PRIMASE SMALL SUBUNIT"/>
    <property type="match status" value="1"/>
</dbReference>
<keyword evidence="3 10" id="KW-0639">Primosome</keyword>
<dbReference type="InterPro" id="IPR014052">
    <property type="entry name" value="DNA_primase_ssu_euk/arc"/>
</dbReference>
<dbReference type="AlphaFoldDB" id="A0A1M2VKR3"/>
<dbReference type="GO" id="GO:0005658">
    <property type="term" value="C:alpha DNA polymerase:primase complex"/>
    <property type="evidence" value="ECO:0007669"/>
    <property type="project" value="UniProtKB-ARBA"/>
</dbReference>
<evidence type="ECO:0000256" key="5">
    <source>
        <dbReference type="ARBA" id="ARBA00022695"/>
    </source>
</evidence>
<keyword evidence="5" id="KW-0548">Nucleotidyltransferase</keyword>
<sequence>MAVSDDIEPTTPDLMLAFYRRLYPFKSLFTWLNHEHAPSKLFTHREFAFTLQGDVYLRYNSFANAEELKKQVCSLNPTRFEIGPVYSARPRDKKTVRPAAFSPQLRELVFDIDMTDYDPIRTCCSGADICRRCWTYISAAVRVLDRALRDQFGYRHLLWVYSGRRGIHLWISDAEALALTDDQRRALVGWLTVIQGGKEMHKKVNVRVGAKPLPPSLASALKTLEPTFHDLVLVDQDCFASEDGWEALLHLIPDRDIVSELREHWQAHPGRSSEAKWQDLEDEIAQRRGKKDNRNTFATLTAAKEDIILQYTYPRLDAEVSKHRNHLLKAPFCVHPKTGRVCVPVDPRTIDRFDPARVPTVGQLLRELDKAAPPPAAPAEGASVVEHHADWERTSLKPYVDMLDKHVLGLLEETRKVKQKTDLSW</sequence>
<evidence type="ECO:0000256" key="2">
    <source>
        <dbReference type="ARBA" id="ARBA00022478"/>
    </source>
</evidence>
<dbReference type="CDD" id="cd04860">
    <property type="entry name" value="AE_Prim_S"/>
    <property type="match status" value="1"/>
</dbReference>
<organism evidence="11 12">
    <name type="scientific">Trametes pubescens</name>
    <name type="common">White-rot fungus</name>
    <dbReference type="NCBI Taxonomy" id="154538"/>
    <lineage>
        <taxon>Eukaryota</taxon>
        <taxon>Fungi</taxon>
        <taxon>Dikarya</taxon>
        <taxon>Basidiomycota</taxon>
        <taxon>Agaricomycotina</taxon>
        <taxon>Agaricomycetes</taxon>
        <taxon>Polyporales</taxon>
        <taxon>Polyporaceae</taxon>
        <taxon>Trametes</taxon>
    </lineage>
</organism>
<dbReference type="OMA" id="NVTRGFN"/>
<dbReference type="EC" id="2.7.7.-" evidence="10"/>
<keyword evidence="12" id="KW-1185">Reference proteome</keyword>
<dbReference type="Pfam" id="PF01896">
    <property type="entry name" value="DNA_primase_S"/>
    <property type="match status" value="1"/>
</dbReference>
<dbReference type="FunFam" id="3.90.920.10:FF:000003">
    <property type="entry name" value="DNA primase"/>
    <property type="match status" value="1"/>
</dbReference>
<evidence type="ECO:0000256" key="3">
    <source>
        <dbReference type="ARBA" id="ARBA00022515"/>
    </source>
</evidence>
<dbReference type="EMBL" id="MNAD01001070">
    <property type="protein sequence ID" value="OJT08211.1"/>
    <property type="molecule type" value="Genomic_DNA"/>
</dbReference>
<comment type="similarity">
    <text evidence="1 10">Belongs to the eukaryotic-type primase small subunit family.</text>
</comment>
<name>A0A1M2VKR3_TRAPU</name>
<proteinExistence type="inferred from homology"/>
<evidence type="ECO:0000256" key="9">
    <source>
        <dbReference type="ARBA" id="ARBA00023163"/>
    </source>
</evidence>
<keyword evidence="6 10" id="KW-0235">DNA replication</keyword>
<keyword evidence="4 10" id="KW-0808">Transferase</keyword>